<sequence>MYTTRSIFDLLAEQLRPLVDQELSLVFYDMTKIRTEGLSEQADELRRYKSLADIERG</sequence>
<keyword evidence="2" id="KW-1185">Reference proteome</keyword>
<evidence type="ECO:0000313" key="1">
    <source>
        <dbReference type="EMBL" id="UTW11531.1"/>
    </source>
</evidence>
<organism evidence="1 2">
    <name type="scientific">Marinobacterium rhizophilum</name>
    <dbReference type="NCBI Taxonomy" id="420402"/>
    <lineage>
        <taxon>Bacteria</taxon>
        <taxon>Pseudomonadati</taxon>
        <taxon>Pseudomonadota</taxon>
        <taxon>Gammaproteobacteria</taxon>
        <taxon>Oceanospirillales</taxon>
        <taxon>Oceanospirillaceae</taxon>
        <taxon>Marinobacterium</taxon>
    </lineage>
</organism>
<dbReference type="EMBL" id="CP073347">
    <property type="protein sequence ID" value="UTW11531.1"/>
    <property type="molecule type" value="Genomic_DNA"/>
</dbReference>
<accession>A0ABY5HI55</accession>
<proteinExistence type="predicted"/>
<evidence type="ECO:0000313" key="2">
    <source>
        <dbReference type="Proteomes" id="UP001058461"/>
    </source>
</evidence>
<name>A0ABY5HI55_9GAMM</name>
<reference evidence="1" key="1">
    <citation type="submission" date="2021-04" db="EMBL/GenBank/DDBJ databases">
        <title>Oceanospirillales bacteria with DddD are important DMSP degraders in coastal seawater.</title>
        <authorList>
            <person name="Liu J."/>
        </authorList>
    </citation>
    <scope>NUCLEOTIDE SEQUENCE</scope>
    <source>
        <strain evidence="1">D13-1</strain>
    </source>
</reference>
<protein>
    <submittedName>
        <fullName evidence="1">Uncharacterized protein</fullName>
    </submittedName>
</protein>
<dbReference type="RefSeq" id="WP_255856571.1">
    <property type="nucleotide sequence ID" value="NZ_CP073347.1"/>
</dbReference>
<dbReference type="Proteomes" id="UP001058461">
    <property type="component" value="Chromosome"/>
</dbReference>
<gene>
    <name evidence="1" type="ORF">KDW95_20115</name>
</gene>